<comment type="caution">
    <text evidence="2">The sequence shown here is derived from an EMBL/GenBank/DDBJ whole genome shotgun (WGS) entry which is preliminary data.</text>
</comment>
<dbReference type="EMBL" id="QPJJ01000007">
    <property type="protein sequence ID" value="RCW69617.1"/>
    <property type="molecule type" value="Genomic_DNA"/>
</dbReference>
<dbReference type="RefSeq" id="WP_245937431.1">
    <property type="nucleotide sequence ID" value="NZ_QPJJ01000007.1"/>
</dbReference>
<protein>
    <recommendedName>
        <fullName evidence="4">Transporter</fullName>
    </recommendedName>
</protein>
<name>A0A368XSX5_9BACI</name>
<evidence type="ECO:0008006" key="4">
    <source>
        <dbReference type="Google" id="ProtNLM"/>
    </source>
</evidence>
<feature type="region of interest" description="Disordered" evidence="1">
    <location>
        <begin position="1"/>
        <end position="69"/>
    </location>
</feature>
<dbReference type="Proteomes" id="UP000252585">
    <property type="component" value="Unassembled WGS sequence"/>
</dbReference>
<feature type="compositionally biased region" description="Polar residues" evidence="1">
    <location>
        <begin position="1"/>
        <end position="11"/>
    </location>
</feature>
<reference evidence="2 3" key="1">
    <citation type="submission" date="2018-07" db="EMBL/GenBank/DDBJ databases">
        <title>Genomic Encyclopedia of Type Strains, Phase IV (KMG-IV): sequencing the most valuable type-strain genomes for metagenomic binning, comparative biology and taxonomic classification.</title>
        <authorList>
            <person name="Goeker M."/>
        </authorList>
    </citation>
    <scope>NUCLEOTIDE SEQUENCE [LARGE SCALE GENOMIC DNA]</scope>
    <source>
        <strain evidence="2 3">DSM 27696</strain>
    </source>
</reference>
<keyword evidence="3" id="KW-1185">Reference proteome</keyword>
<accession>A0A368XSX5</accession>
<evidence type="ECO:0000313" key="3">
    <source>
        <dbReference type="Proteomes" id="UP000252585"/>
    </source>
</evidence>
<dbReference type="AlphaFoldDB" id="A0A368XSX5"/>
<sequence>MDFENNDQNYYSHEDEELRQFQGFPPTSGGPFMNQPQTPQGFPPASGGAFMNQPQMPQGMMPQQAPPDMIPMQMQQSASVMAVDPGAIRGCLYRYTYIWMRGGHSFWFFPVFVGRRSVAGYRWTGFNWIYFGVDVNRINSFSCM</sequence>
<proteinExistence type="predicted"/>
<evidence type="ECO:0000256" key="1">
    <source>
        <dbReference type="SAM" id="MobiDB-lite"/>
    </source>
</evidence>
<evidence type="ECO:0000313" key="2">
    <source>
        <dbReference type="EMBL" id="RCW69617.1"/>
    </source>
</evidence>
<gene>
    <name evidence="2" type="ORF">DFR57_1075</name>
</gene>
<organism evidence="2 3">
    <name type="scientific">Saliterribacillus persicus</name>
    <dbReference type="NCBI Taxonomy" id="930114"/>
    <lineage>
        <taxon>Bacteria</taxon>
        <taxon>Bacillati</taxon>
        <taxon>Bacillota</taxon>
        <taxon>Bacilli</taxon>
        <taxon>Bacillales</taxon>
        <taxon>Bacillaceae</taxon>
        <taxon>Saliterribacillus</taxon>
    </lineage>
</organism>
<feature type="compositionally biased region" description="Low complexity" evidence="1">
    <location>
        <begin position="51"/>
        <end position="63"/>
    </location>
</feature>